<dbReference type="RefSeq" id="WP_091294028.1">
    <property type="nucleotide sequence ID" value="NZ_FNON01000006.1"/>
</dbReference>
<keyword evidence="5" id="KW-1185">Reference proteome</keyword>
<sequence>MNEVPSPQLRISDPEREAALQALGEHMSVGRIDLDEYGERSAQVTTAKTRGDLAAIFEDLPQPHPRLGDQQPAPAPPPATAVQPVAQPGQPIAWTDRPLNQRLVAGIIPVLFVAAIVLTVTVGAWWTFFIPMAATGFGKAVWGADWEQDQKRQRDRHRELRHDRHERRGELRDERRERRRELGH</sequence>
<protein>
    <recommendedName>
        <fullName evidence="3">DUF1707 domain-containing protein</fullName>
    </recommendedName>
</protein>
<dbReference type="Pfam" id="PF08044">
    <property type="entry name" value="DUF1707"/>
    <property type="match status" value="1"/>
</dbReference>
<evidence type="ECO:0000313" key="5">
    <source>
        <dbReference type="Proteomes" id="UP000199515"/>
    </source>
</evidence>
<keyword evidence="2" id="KW-0472">Membrane</keyword>
<evidence type="ECO:0000256" key="1">
    <source>
        <dbReference type="SAM" id="MobiDB-lite"/>
    </source>
</evidence>
<evidence type="ECO:0000256" key="2">
    <source>
        <dbReference type="SAM" id="Phobius"/>
    </source>
</evidence>
<dbReference type="STRING" id="589385.SAMN05421504_106473"/>
<dbReference type="OrthoDB" id="3534574at2"/>
<name>A0A1H3M2Y0_9PSEU</name>
<keyword evidence="2" id="KW-0812">Transmembrane</keyword>
<feature type="region of interest" description="Disordered" evidence="1">
    <location>
        <begin position="60"/>
        <end position="85"/>
    </location>
</feature>
<evidence type="ECO:0000259" key="3">
    <source>
        <dbReference type="Pfam" id="PF08044"/>
    </source>
</evidence>
<feature type="transmembrane region" description="Helical" evidence="2">
    <location>
        <begin position="103"/>
        <end position="128"/>
    </location>
</feature>
<keyword evidence="2" id="KW-1133">Transmembrane helix</keyword>
<evidence type="ECO:0000313" key="4">
    <source>
        <dbReference type="EMBL" id="SDY71072.1"/>
    </source>
</evidence>
<reference evidence="4 5" key="1">
    <citation type="submission" date="2016-10" db="EMBL/GenBank/DDBJ databases">
        <authorList>
            <person name="de Groot N.N."/>
        </authorList>
    </citation>
    <scope>NUCLEOTIDE SEQUENCE [LARGE SCALE GENOMIC DNA]</scope>
    <source>
        <strain evidence="4 5">CPCC 202699</strain>
    </source>
</reference>
<proteinExistence type="predicted"/>
<gene>
    <name evidence="4" type="ORF">SAMN05421504_106473</name>
</gene>
<organism evidence="4 5">
    <name type="scientific">Amycolatopsis xylanica</name>
    <dbReference type="NCBI Taxonomy" id="589385"/>
    <lineage>
        <taxon>Bacteria</taxon>
        <taxon>Bacillati</taxon>
        <taxon>Actinomycetota</taxon>
        <taxon>Actinomycetes</taxon>
        <taxon>Pseudonocardiales</taxon>
        <taxon>Pseudonocardiaceae</taxon>
        <taxon>Amycolatopsis</taxon>
    </lineage>
</organism>
<dbReference type="EMBL" id="FNON01000006">
    <property type="protein sequence ID" value="SDY71072.1"/>
    <property type="molecule type" value="Genomic_DNA"/>
</dbReference>
<dbReference type="AlphaFoldDB" id="A0A1H3M2Y0"/>
<dbReference type="Proteomes" id="UP000199515">
    <property type="component" value="Unassembled WGS sequence"/>
</dbReference>
<accession>A0A1H3M2Y0</accession>
<feature type="region of interest" description="Disordered" evidence="1">
    <location>
        <begin position="148"/>
        <end position="184"/>
    </location>
</feature>
<dbReference type="InterPro" id="IPR012551">
    <property type="entry name" value="DUF1707_SHOCT-like"/>
</dbReference>
<feature type="domain" description="DUF1707" evidence="3">
    <location>
        <begin position="9"/>
        <end position="61"/>
    </location>
</feature>